<reference evidence="1 2" key="1">
    <citation type="submission" date="2021-01" db="EMBL/GenBank/DDBJ databases">
        <title>Genomic Encyclopedia of Type Strains, Phase IV (KMG-IV): sequencing the most valuable type-strain genomes for metagenomic binning, comparative biology and taxonomic classification.</title>
        <authorList>
            <person name="Goeker M."/>
        </authorList>
    </citation>
    <scope>NUCLEOTIDE SEQUENCE [LARGE SCALE GENOMIC DNA]</scope>
    <source>
        <strain evidence="1 2">DSM 100968</strain>
    </source>
</reference>
<dbReference type="EMBL" id="JAFBEV010000026">
    <property type="protein sequence ID" value="MBM7658902.1"/>
    <property type="molecule type" value="Genomic_DNA"/>
</dbReference>
<evidence type="ECO:0000313" key="2">
    <source>
        <dbReference type="Proteomes" id="UP000823201"/>
    </source>
</evidence>
<evidence type="ECO:0000313" key="1">
    <source>
        <dbReference type="EMBL" id="MBM7658902.1"/>
    </source>
</evidence>
<organism evidence="1 2">
    <name type="scientific">Sporolactobacillus spathodeae</name>
    <dbReference type="NCBI Taxonomy" id="1465502"/>
    <lineage>
        <taxon>Bacteria</taxon>
        <taxon>Bacillati</taxon>
        <taxon>Bacillota</taxon>
        <taxon>Bacilli</taxon>
        <taxon>Bacillales</taxon>
        <taxon>Sporolactobacillaceae</taxon>
        <taxon>Sporolactobacillus</taxon>
    </lineage>
</organism>
<dbReference type="Proteomes" id="UP000823201">
    <property type="component" value="Unassembled WGS sequence"/>
</dbReference>
<sequence>MSIDGIKCSLNAKKNSIEAMKRKSNSFPRFREPAVGASGQRRLSELAFELQMCPLLDAFAELSALRRKTSEHSALLAEG</sequence>
<name>A0ABS2QD88_9BACL</name>
<proteinExistence type="predicted"/>
<protein>
    <submittedName>
        <fullName evidence="1">Uncharacterized protein</fullName>
    </submittedName>
</protein>
<keyword evidence="2" id="KW-1185">Reference proteome</keyword>
<gene>
    <name evidence="1" type="ORF">JOC27_002365</name>
</gene>
<comment type="caution">
    <text evidence="1">The sequence shown here is derived from an EMBL/GenBank/DDBJ whole genome shotgun (WGS) entry which is preliminary data.</text>
</comment>
<accession>A0ABS2QD88</accession>